<dbReference type="VEuPathDB" id="ToxoDB:TGME49_221610"/>
<feature type="region of interest" description="Disordered" evidence="1">
    <location>
        <begin position="799"/>
        <end position="836"/>
    </location>
</feature>
<dbReference type="InterPro" id="IPR001394">
    <property type="entry name" value="Peptidase_C19_UCH"/>
</dbReference>
<feature type="compositionally biased region" description="Polar residues" evidence="1">
    <location>
        <begin position="58"/>
        <end position="68"/>
    </location>
</feature>
<evidence type="ECO:0000313" key="4">
    <source>
        <dbReference type="Proteomes" id="UP000557509"/>
    </source>
</evidence>
<feature type="compositionally biased region" description="Polar residues" evidence="1">
    <location>
        <begin position="906"/>
        <end position="916"/>
    </location>
</feature>
<feature type="compositionally biased region" description="Low complexity" evidence="1">
    <location>
        <begin position="346"/>
        <end position="370"/>
    </location>
</feature>
<feature type="compositionally biased region" description="Basic and acidic residues" evidence="1">
    <location>
        <begin position="326"/>
        <end position="340"/>
    </location>
</feature>
<feature type="region of interest" description="Disordered" evidence="1">
    <location>
        <begin position="894"/>
        <end position="916"/>
    </location>
</feature>
<feature type="region of interest" description="Disordered" evidence="1">
    <location>
        <begin position="1012"/>
        <end position="1051"/>
    </location>
</feature>
<feature type="region of interest" description="Disordered" evidence="1">
    <location>
        <begin position="1"/>
        <end position="153"/>
    </location>
</feature>
<evidence type="ECO:0000313" key="3">
    <source>
        <dbReference type="EMBL" id="KAF4645582.1"/>
    </source>
</evidence>
<comment type="caution">
    <text evidence="3">The sequence shown here is derived from an EMBL/GenBank/DDBJ whole genome shotgun (WGS) entry which is preliminary data.</text>
</comment>
<feature type="compositionally biased region" description="Basic and acidic residues" evidence="1">
    <location>
        <begin position="496"/>
        <end position="510"/>
    </location>
</feature>
<feature type="compositionally biased region" description="Basic and acidic residues" evidence="1">
    <location>
        <begin position="825"/>
        <end position="836"/>
    </location>
</feature>
<feature type="compositionally biased region" description="Polar residues" evidence="1">
    <location>
        <begin position="101"/>
        <end position="116"/>
    </location>
</feature>
<sequence length="1117" mass="122233">MKSLSRELDRDAQEDWQLAQRQRCRGKELPVVPPGSGGRQNLRPDGNRPLQGHLRPSPRSSFQDSNMFSPPHKSSRPHSGRMPNSPPDCQVPPMHRGHETATPNTRRQLLESQACSRPTVPASLAARGSGHRATFFSQSRPASPSHPQSDSQRLPYHVSDRVHASAQTQEAAQNDCEALTLLPGFPHSGPQPFCRRVASDMESTLGAESWEKVGGEKDRDRQRAGDSTVASGNSCAGVCGAEAKDTTSSPGGNRKPFTWAQRVSRVSHDSQKAVQTVNLPTFRRETKEEEAQKDRQATKRGETGGGETKNRKTETDTGKGGVMSRRSKEFIAENKQENTETRVAASSHPRSSGPVSSPDPSSSGWSRGPSAAVYTPPQGGTQGRAGQKSEPNRISMASAAVSSCRETGASARGESKAKESGVSTLYSRAGCDFAMHATYMEPVSPFAASSETQRVRQRPEGESKPSSPTRVERGDGGVSREGEEETRQETQTEEEKEQRGVAKDEGRREHEEEDAQMTPPDTPCVLSAIQGLLQTSQGERMSSFFVEDAQAFPDLSLKLTGGDLPSFAQRGLVNTHNNCYMNAVVQALLPVLLPLWPQLLSPLYWARKIGQGSDSQPQSAASLSLWGSLAEAVRVFLEFKKSSSVARPGDVARIFQHVVSGQSGGVMAEAGLVWGQQADASEFLLFLINGLHDECKWMRGHGDGFADSSGALNGDGGFVEIGKKNKKIKPRVIGSDEDSLVYRLFGGSLRECSVDPRTGSKLSERKEFFLFVSCSVLPHLRTLEAVLDAHFADQEVELAEAGPKASGADEKTLRANRRGTGGTGEGRKRGAEAERRPRCRLQTRIESPPPILVIVLQRFSYDREKQRARKVSHPVTLSERLVLRPSWCVNSSREGLQKPEGVSAAGSKNTKSSTRGCTFPLEAETAKRERHEQTCQLGVEERTYELSGVISHKGVLMNRGHYTAASRLPVSLAATAGKRQGGACREHNRKDILSNIKGGDWVTAAKGGLRGEALKREAQTDVERPRGGEEQSESETENERRAVAQEQPEEEETAWILSDDMSCSVRSFDAVQNMEGHYVLIFVNRRWQVSSDPRRAFERARMFQTQHKMTTKTGDED</sequence>
<dbReference type="InterPro" id="IPR028889">
    <property type="entry name" value="USP"/>
</dbReference>
<feature type="compositionally biased region" description="Polar residues" evidence="1">
    <location>
        <begin position="135"/>
        <end position="152"/>
    </location>
</feature>
<reference evidence="3 4" key="1">
    <citation type="submission" date="2020-03" db="EMBL/GenBank/DDBJ databases">
        <title>Genome sequence of Toxoplasma gondii RH-88 strain.</title>
        <authorList>
            <person name="Lorenzi H.A."/>
            <person name="Venepally P."/>
            <person name="Rozenberg A."/>
            <person name="Sibley D."/>
        </authorList>
    </citation>
    <scope>NUCLEOTIDE SEQUENCE [LARGE SCALE GENOMIC DNA]</scope>
    <source>
        <strain evidence="3 4">RH-88</strain>
    </source>
</reference>
<dbReference type="GO" id="GO:0005634">
    <property type="term" value="C:nucleus"/>
    <property type="evidence" value="ECO:0007669"/>
    <property type="project" value="TreeGrafter"/>
</dbReference>
<dbReference type="EMBL" id="JAAUHK010000187">
    <property type="protein sequence ID" value="KAF4645582.1"/>
    <property type="molecule type" value="Genomic_DNA"/>
</dbReference>
<keyword evidence="4" id="KW-1185">Reference proteome</keyword>
<dbReference type="PROSITE" id="PS50235">
    <property type="entry name" value="USP_3"/>
    <property type="match status" value="1"/>
</dbReference>
<feature type="compositionally biased region" description="Basic and acidic residues" evidence="1">
    <location>
        <begin position="282"/>
        <end position="317"/>
    </location>
</feature>
<name>A0A7J6KFJ6_TOXGO</name>
<dbReference type="GO" id="GO:0005829">
    <property type="term" value="C:cytosol"/>
    <property type="evidence" value="ECO:0007669"/>
    <property type="project" value="TreeGrafter"/>
</dbReference>
<evidence type="ECO:0000256" key="1">
    <source>
        <dbReference type="SAM" id="MobiDB-lite"/>
    </source>
</evidence>
<keyword evidence="3" id="KW-0378">Hydrolase</keyword>
<dbReference type="Proteomes" id="UP000557509">
    <property type="component" value="Unassembled WGS sequence"/>
</dbReference>
<gene>
    <name evidence="3" type="ORF">TGRH88_000690</name>
</gene>
<dbReference type="InterPro" id="IPR038765">
    <property type="entry name" value="Papain-like_cys_pep_sf"/>
</dbReference>
<dbReference type="InterPro" id="IPR018200">
    <property type="entry name" value="USP_CS"/>
</dbReference>
<proteinExistence type="predicted"/>
<feature type="domain" description="USP" evidence="2">
    <location>
        <begin position="570"/>
        <end position="1085"/>
    </location>
</feature>
<organism evidence="3 4">
    <name type="scientific">Toxoplasma gondii</name>
    <dbReference type="NCBI Taxonomy" id="5811"/>
    <lineage>
        <taxon>Eukaryota</taxon>
        <taxon>Sar</taxon>
        <taxon>Alveolata</taxon>
        <taxon>Apicomplexa</taxon>
        <taxon>Conoidasida</taxon>
        <taxon>Coccidia</taxon>
        <taxon>Eucoccidiorida</taxon>
        <taxon>Eimeriorina</taxon>
        <taxon>Sarcocystidae</taxon>
        <taxon>Toxoplasma</taxon>
    </lineage>
</organism>
<dbReference type="CDD" id="cd02257">
    <property type="entry name" value="Peptidase_C19"/>
    <property type="match status" value="1"/>
</dbReference>
<dbReference type="Pfam" id="PF00443">
    <property type="entry name" value="UCH"/>
    <property type="match status" value="1"/>
</dbReference>
<feature type="region of interest" description="Disordered" evidence="1">
    <location>
        <begin position="205"/>
        <end position="422"/>
    </location>
</feature>
<feature type="compositionally biased region" description="Basic and acidic residues" evidence="1">
    <location>
        <begin position="470"/>
        <end position="490"/>
    </location>
</feature>
<evidence type="ECO:0000259" key="2">
    <source>
        <dbReference type="PROSITE" id="PS50235"/>
    </source>
</evidence>
<dbReference type="SUPFAM" id="SSF54001">
    <property type="entry name" value="Cysteine proteinases"/>
    <property type="match status" value="1"/>
</dbReference>
<dbReference type="Gene3D" id="3.90.70.10">
    <property type="entry name" value="Cysteine proteinases"/>
    <property type="match status" value="1"/>
</dbReference>
<feature type="compositionally biased region" description="Basic and acidic residues" evidence="1">
    <location>
        <begin position="1"/>
        <end position="13"/>
    </location>
</feature>
<dbReference type="GO" id="GO:0016579">
    <property type="term" value="P:protein deubiquitination"/>
    <property type="evidence" value="ECO:0007669"/>
    <property type="project" value="InterPro"/>
</dbReference>
<feature type="compositionally biased region" description="Basic and acidic residues" evidence="1">
    <location>
        <begin position="209"/>
        <end position="224"/>
    </location>
</feature>
<dbReference type="AlphaFoldDB" id="A0A7J6KFJ6"/>
<protein>
    <submittedName>
        <fullName evidence="3">Ubiquitin carboxyl-terminal hydrolase</fullName>
    </submittedName>
</protein>
<dbReference type="GO" id="GO:0004843">
    <property type="term" value="F:cysteine-type deubiquitinase activity"/>
    <property type="evidence" value="ECO:0007669"/>
    <property type="project" value="InterPro"/>
</dbReference>
<accession>A0A7J6KFJ6</accession>
<dbReference type="InterPro" id="IPR050164">
    <property type="entry name" value="Peptidase_C19"/>
</dbReference>
<feature type="compositionally biased region" description="Basic and acidic residues" evidence="1">
    <location>
        <begin position="453"/>
        <end position="463"/>
    </location>
</feature>
<dbReference type="PANTHER" id="PTHR24006">
    <property type="entry name" value="UBIQUITIN CARBOXYL-TERMINAL HYDROLASE"/>
    <property type="match status" value="1"/>
</dbReference>
<feature type="compositionally biased region" description="Basic and acidic residues" evidence="1">
    <location>
        <begin position="1012"/>
        <end position="1029"/>
    </location>
</feature>
<feature type="region of interest" description="Disordered" evidence="1">
    <location>
        <begin position="445"/>
        <end position="524"/>
    </location>
</feature>
<dbReference type="PROSITE" id="PS00973">
    <property type="entry name" value="USP_2"/>
    <property type="match status" value="1"/>
</dbReference>